<dbReference type="PANTHER" id="PTHR43591">
    <property type="entry name" value="METHYLTRANSFERASE"/>
    <property type="match status" value="1"/>
</dbReference>
<dbReference type="Proteomes" id="UP001303760">
    <property type="component" value="Unassembled WGS sequence"/>
</dbReference>
<dbReference type="CDD" id="cd02440">
    <property type="entry name" value="AdoMet_MTases"/>
    <property type="match status" value="1"/>
</dbReference>
<dbReference type="PANTHER" id="PTHR43591:SF10">
    <property type="entry name" value="ABC TRANSMEMBRANE TYPE-1 DOMAIN-CONTAINING PROTEIN-RELATED"/>
    <property type="match status" value="1"/>
</dbReference>
<dbReference type="InterPro" id="IPR029063">
    <property type="entry name" value="SAM-dependent_MTases_sf"/>
</dbReference>
<comment type="similarity">
    <text evidence="1">Belongs to the methyltransferase superfamily. LaeA methyltransferase family.</text>
</comment>
<dbReference type="GO" id="GO:0008168">
    <property type="term" value="F:methyltransferase activity"/>
    <property type="evidence" value="ECO:0007669"/>
    <property type="project" value="UniProtKB-KW"/>
</dbReference>
<evidence type="ECO:0000313" key="4">
    <source>
        <dbReference type="Proteomes" id="UP001303760"/>
    </source>
</evidence>
<feature type="compositionally biased region" description="Basic residues" evidence="2">
    <location>
        <begin position="52"/>
        <end position="63"/>
    </location>
</feature>
<reference evidence="3" key="1">
    <citation type="journal article" date="2023" name="Mol. Phylogenet. Evol.">
        <title>Genome-scale phylogeny and comparative genomics of the fungal order Sordariales.</title>
        <authorList>
            <person name="Hensen N."/>
            <person name="Bonometti L."/>
            <person name="Westerberg I."/>
            <person name="Brannstrom I.O."/>
            <person name="Guillou S."/>
            <person name="Cros-Aarteil S."/>
            <person name="Calhoun S."/>
            <person name="Haridas S."/>
            <person name="Kuo A."/>
            <person name="Mondo S."/>
            <person name="Pangilinan J."/>
            <person name="Riley R."/>
            <person name="LaButti K."/>
            <person name="Andreopoulos B."/>
            <person name="Lipzen A."/>
            <person name="Chen C."/>
            <person name="Yan M."/>
            <person name="Daum C."/>
            <person name="Ng V."/>
            <person name="Clum A."/>
            <person name="Steindorff A."/>
            <person name="Ohm R.A."/>
            <person name="Martin F."/>
            <person name="Silar P."/>
            <person name="Natvig D.O."/>
            <person name="Lalanne C."/>
            <person name="Gautier V."/>
            <person name="Ament-Velasquez S.L."/>
            <person name="Kruys A."/>
            <person name="Hutchinson M.I."/>
            <person name="Powell A.J."/>
            <person name="Barry K."/>
            <person name="Miller A.N."/>
            <person name="Grigoriev I.V."/>
            <person name="Debuchy R."/>
            <person name="Gladieux P."/>
            <person name="Hiltunen Thoren M."/>
            <person name="Johannesson H."/>
        </authorList>
    </citation>
    <scope>NUCLEOTIDE SEQUENCE</scope>
    <source>
        <strain evidence="3">CBS 532.94</strain>
    </source>
</reference>
<dbReference type="EMBL" id="MU860525">
    <property type="protein sequence ID" value="KAK4233560.1"/>
    <property type="molecule type" value="Genomic_DNA"/>
</dbReference>
<comment type="caution">
    <text evidence="3">The sequence shown here is derived from an EMBL/GenBank/DDBJ whole genome shotgun (WGS) entry which is preliminary data.</text>
</comment>
<reference evidence="3" key="2">
    <citation type="submission" date="2023-05" db="EMBL/GenBank/DDBJ databases">
        <authorList>
            <consortium name="Lawrence Berkeley National Laboratory"/>
            <person name="Steindorff A."/>
            <person name="Hensen N."/>
            <person name="Bonometti L."/>
            <person name="Westerberg I."/>
            <person name="Brannstrom I.O."/>
            <person name="Guillou S."/>
            <person name="Cros-Aarteil S."/>
            <person name="Calhoun S."/>
            <person name="Haridas S."/>
            <person name="Kuo A."/>
            <person name="Mondo S."/>
            <person name="Pangilinan J."/>
            <person name="Riley R."/>
            <person name="Labutti K."/>
            <person name="Andreopoulos B."/>
            <person name="Lipzen A."/>
            <person name="Chen C."/>
            <person name="Yanf M."/>
            <person name="Daum C."/>
            <person name="Ng V."/>
            <person name="Clum A."/>
            <person name="Ohm R."/>
            <person name="Martin F."/>
            <person name="Silar P."/>
            <person name="Natvig D."/>
            <person name="Lalanne C."/>
            <person name="Gautier V."/>
            <person name="Ament-Velasquez S.L."/>
            <person name="Kruys A."/>
            <person name="Hutchinson M.I."/>
            <person name="Powell A.J."/>
            <person name="Barry K."/>
            <person name="Miller A.N."/>
            <person name="Grigoriev I.V."/>
            <person name="Debuchy R."/>
            <person name="Gladieux P."/>
            <person name="Thoren M.H."/>
            <person name="Johannesson H."/>
        </authorList>
    </citation>
    <scope>NUCLEOTIDE SEQUENCE</scope>
    <source>
        <strain evidence="3">CBS 532.94</strain>
    </source>
</reference>
<dbReference type="AlphaFoldDB" id="A0AAN7C1M8"/>
<sequence length="395" mass="44801">MGARAQQDSVELAQQFRPQFPASVRTQLAAHTISKTPHALVPITAPQQRGRLQGHHQASRGHSGRQQEHHPTIVPADPEDVHDEDEFTFTDSYDTSSTGSTSVTSSVYAHTYENGRRYQHFKNGRYPIPNDDEELSREDMKHAMLLELCDGKLFYAPIGDNPQRILDIGTGTGIWAIEMGDRFPETRVRGIDLSPTQAVWVPPNVDFLVDDCEKEEWLDRDVDLVHFRFMTVVLKDVPTVLRHAYESLKPGGWIELQELCAEVLCDDRTMPEDDPVKYLYEVGHRAFAQFGMDVRLPKVLEPLLRDAGFENIQCIVKKVPIGPWARDKTLRVIGMYQKMAVQELLPALGGRPFAALGMSQAEIQATLGRARQGLADMSAHRYFRYYFWFAQKPPS</sequence>
<dbReference type="Pfam" id="PF13489">
    <property type="entry name" value="Methyltransf_23"/>
    <property type="match status" value="1"/>
</dbReference>
<accession>A0AAN7C1M8</accession>
<dbReference type="SUPFAM" id="SSF53335">
    <property type="entry name" value="S-adenosyl-L-methionine-dependent methyltransferases"/>
    <property type="match status" value="1"/>
</dbReference>
<gene>
    <name evidence="3" type="ORF">C8A03DRAFT_47924</name>
</gene>
<proteinExistence type="inferred from homology"/>
<feature type="region of interest" description="Disordered" evidence="2">
    <location>
        <begin position="48"/>
        <end position="80"/>
    </location>
</feature>
<dbReference type="GO" id="GO:0032259">
    <property type="term" value="P:methylation"/>
    <property type="evidence" value="ECO:0007669"/>
    <property type="project" value="UniProtKB-KW"/>
</dbReference>
<evidence type="ECO:0000256" key="2">
    <source>
        <dbReference type="SAM" id="MobiDB-lite"/>
    </source>
</evidence>
<evidence type="ECO:0000256" key="1">
    <source>
        <dbReference type="ARBA" id="ARBA00038158"/>
    </source>
</evidence>
<keyword evidence="3" id="KW-0808">Transferase</keyword>
<keyword evidence="3" id="KW-0489">Methyltransferase</keyword>
<dbReference type="Gene3D" id="3.40.50.150">
    <property type="entry name" value="Vaccinia Virus protein VP39"/>
    <property type="match status" value="1"/>
</dbReference>
<name>A0AAN7C1M8_9PEZI</name>
<evidence type="ECO:0000313" key="3">
    <source>
        <dbReference type="EMBL" id="KAK4233560.1"/>
    </source>
</evidence>
<keyword evidence="4" id="KW-1185">Reference proteome</keyword>
<organism evidence="3 4">
    <name type="scientific">Achaetomium macrosporum</name>
    <dbReference type="NCBI Taxonomy" id="79813"/>
    <lineage>
        <taxon>Eukaryota</taxon>
        <taxon>Fungi</taxon>
        <taxon>Dikarya</taxon>
        <taxon>Ascomycota</taxon>
        <taxon>Pezizomycotina</taxon>
        <taxon>Sordariomycetes</taxon>
        <taxon>Sordariomycetidae</taxon>
        <taxon>Sordariales</taxon>
        <taxon>Chaetomiaceae</taxon>
        <taxon>Achaetomium</taxon>
    </lineage>
</organism>
<protein>
    <submittedName>
        <fullName evidence="3">S-adenosyl-L-methionine-dependent methyltransferase</fullName>
    </submittedName>
</protein>